<feature type="domain" description="ParB-like N-terminal" evidence="1">
    <location>
        <begin position="5"/>
        <end position="90"/>
    </location>
</feature>
<sequence length="233" mass="27344">MKKTNDYSLFGMIGSNREVDQKHVNKLKAAIKKNNLLALNPIVVDKYKRIIDGQHRLEAAKQLGIEVYYIQGNDLKKQDIADLNSVKKNWSMMDYVNYYTVEKAPGFNVLSKFLNDHPEINVSSAVKMISMDGHSNSKGVRDGKIDVRNIEHAYRVARFLKWLRNYYDYAYNSSVMDIISTLFEKEGFDEEYFKSKILDQPRSLTKCINRHQYKEMFLEVYNYKLSKNRLDIK</sequence>
<evidence type="ECO:0000313" key="3">
    <source>
        <dbReference type="Proteomes" id="UP001597560"/>
    </source>
</evidence>
<keyword evidence="3" id="KW-1185">Reference proteome</keyword>
<name>A0ABW6AWL8_9SPHI</name>
<dbReference type="InterPro" id="IPR003115">
    <property type="entry name" value="ParB_N"/>
</dbReference>
<proteinExistence type="predicted"/>
<dbReference type="RefSeq" id="WP_377609813.1">
    <property type="nucleotide sequence ID" value="NZ_JBHUPA010000002.1"/>
</dbReference>
<organism evidence="2 3">
    <name type="scientific">Olivibacter jilunii</name>
    <dbReference type="NCBI Taxonomy" id="985016"/>
    <lineage>
        <taxon>Bacteria</taxon>
        <taxon>Pseudomonadati</taxon>
        <taxon>Bacteroidota</taxon>
        <taxon>Sphingobacteriia</taxon>
        <taxon>Sphingobacteriales</taxon>
        <taxon>Sphingobacteriaceae</taxon>
        <taxon>Olivibacter</taxon>
    </lineage>
</organism>
<evidence type="ECO:0000259" key="1">
    <source>
        <dbReference type="SMART" id="SM00470"/>
    </source>
</evidence>
<dbReference type="SUPFAM" id="SSF110849">
    <property type="entry name" value="ParB/Sulfiredoxin"/>
    <property type="match status" value="1"/>
</dbReference>
<dbReference type="Gene3D" id="3.90.1530.10">
    <property type="entry name" value="Conserved hypothetical protein from pyrococcus furiosus pfu- 392566-001, ParB domain"/>
    <property type="match status" value="1"/>
</dbReference>
<comment type="caution">
    <text evidence="2">The sequence shown here is derived from an EMBL/GenBank/DDBJ whole genome shotgun (WGS) entry which is preliminary data.</text>
</comment>
<protein>
    <submittedName>
        <fullName evidence="2">ParB/RepB/Spo0J family partition protein</fullName>
    </submittedName>
</protein>
<dbReference type="SMART" id="SM00470">
    <property type="entry name" value="ParB"/>
    <property type="match status" value="1"/>
</dbReference>
<evidence type="ECO:0000313" key="2">
    <source>
        <dbReference type="EMBL" id="MFD2961598.1"/>
    </source>
</evidence>
<reference evidence="3" key="1">
    <citation type="journal article" date="2019" name="Int. J. Syst. Evol. Microbiol.">
        <title>The Global Catalogue of Microorganisms (GCM) 10K type strain sequencing project: providing services to taxonomists for standard genome sequencing and annotation.</title>
        <authorList>
            <consortium name="The Broad Institute Genomics Platform"/>
            <consortium name="The Broad Institute Genome Sequencing Center for Infectious Disease"/>
            <person name="Wu L."/>
            <person name="Ma J."/>
        </authorList>
    </citation>
    <scope>NUCLEOTIDE SEQUENCE [LARGE SCALE GENOMIC DNA]</scope>
    <source>
        <strain evidence="3">KCTC 23098</strain>
    </source>
</reference>
<dbReference type="EMBL" id="JBHUPA010000002">
    <property type="protein sequence ID" value="MFD2961598.1"/>
    <property type="molecule type" value="Genomic_DNA"/>
</dbReference>
<accession>A0ABW6AWL8</accession>
<gene>
    <name evidence="2" type="ORF">ACFS6J_07375</name>
</gene>
<dbReference type="Proteomes" id="UP001597560">
    <property type="component" value="Unassembled WGS sequence"/>
</dbReference>
<dbReference type="InterPro" id="IPR036086">
    <property type="entry name" value="ParB/Sulfiredoxin_sf"/>
</dbReference>